<dbReference type="InterPro" id="IPR016130">
    <property type="entry name" value="Tyr_Pase_AS"/>
</dbReference>
<dbReference type="FunFam" id="3.10.20.90:FF:000039">
    <property type="entry name" value="Tyrosine-protein phosphatase non-receptor type"/>
    <property type="match status" value="1"/>
</dbReference>
<evidence type="ECO:0000256" key="5">
    <source>
        <dbReference type="ARBA" id="ARBA00022801"/>
    </source>
</evidence>
<feature type="compositionally biased region" description="Low complexity" evidence="8">
    <location>
        <begin position="954"/>
        <end position="987"/>
    </location>
</feature>
<feature type="domain" description="FERM" evidence="11">
    <location>
        <begin position="21"/>
        <end position="308"/>
    </location>
</feature>
<dbReference type="PROSITE" id="PS00661">
    <property type="entry name" value="FERM_2"/>
    <property type="match status" value="1"/>
</dbReference>
<feature type="region of interest" description="Disordered" evidence="8">
    <location>
        <begin position="903"/>
        <end position="1019"/>
    </location>
</feature>
<keyword evidence="7" id="KW-0206">Cytoskeleton</keyword>
<dbReference type="PROSITE" id="PS50057">
    <property type="entry name" value="FERM_3"/>
    <property type="match status" value="1"/>
</dbReference>
<dbReference type="Gene3D" id="3.90.190.10">
    <property type="entry name" value="Protein tyrosine phosphatase superfamily"/>
    <property type="match status" value="1"/>
</dbReference>
<dbReference type="CDD" id="cd17099">
    <property type="entry name" value="FERM_F1_PTPN14_like"/>
    <property type="match status" value="1"/>
</dbReference>
<dbReference type="InterPro" id="IPR041782">
    <property type="entry name" value="PTPN14/21_FERM_C"/>
</dbReference>
<dbReference type="SUPFAM" id="SSF50729">
    <property type="entry name" value="PH domain-like"/>
    <property type="match status" value="1"/>
</dbReference>
<evidence type="ECO:0000256" key="1">
    <source>
        <dbReference type="ARBA" id="ARBA00004245"/>
    </source>
</evidence>
<dbReference type="InterPro" id="IPR019747">
    <property type="entry name" value="FERM_CS"/>
</dbReference>
<dbReference type="InterPro" id="IPR000299">
    <property type="entry name" value="FERM_domain"/>
</dbReference>
<dbReference type="InterPro" id="IPR035963">
    <property type="entry name" value="FERM_2"/>
</dbReference>
<keyword evidence="13" id="KW-1185">Reference proteome</keyword>
<evidence type="ECO:0000259" key="10">
    <source>
        <dbReference type="PROSITE" id="PS50056"/>
    </source>
</evidence>
<feature type="compositionally biased region" description="Basic and acidic residues" evidence="8">
    <location>
        <begin position="939"/>
        <end position="950"/>
    </location>
</feature>
<keyword evidence="6" id="KW-0904">Protein phosphatase</keyword>
<evidence type="ECO:0000259" key="9">
    <source>
        <dbReference type="PROSITE" id="PS50055"/>
    </source>
</evidence>
<dbReference type="InterPro" id="IPR019748">
    <property type="entry name" value="FERM_central"/>
</dbReference>
<dbReference type="InParanoid" id="A0A7M7LSI2"/>
<feature type="compositionally biased region" description="Polar residues" evidence="8">
    <location>
        <begin position="988"/>
        <end position="999"/>
    </location>
</feature>
<dbReference type="Gene3D" id="1.20.80.10">
    <property type="match status" value="1"/>
</dbReference>
<dbReference type="Pfam" id="PF09379">
    <property type="entry name" value="FERM_N"/>
    <property type="match status" value="1"/>
</dbReference>
<dbReference type="Pfam" id="PF00102">
    <property type="entry name" value="Y_phosphatase"/>
    <property type="match status" value="1"/>
</dbReference>
<dbReference type="PANTHER" id="PTHR45706">
    <property type="entry name" value="TYROSINE-PROTEIN PHOSPHATASE"/>
    <property type="match status" value="1"/>
</dbReference>
<dbReference type="InterPro" id="IPR029021">
    <property type="entry name" value="Prot-tyrosine_phosphatase-like"/>
</dbReference>
<dbReference type="CDD" id="cd13188">
    <property type="entry name" value="FERM_C_PTPN14_PTPN21"/>
    <property type="match status" value="1"/>
</dbReference>
<dbReference type="InterPro" id="IPR011993">
    <property type="entry name" value="PH-like_dom_sf"/>
</dbReference>
<dbReference type="FunFam" id="1.20.80.10:FF:000014">
    <property type="entry name" value="Tyrosine-protein phosphatase non-receptor type"/>
    <property type="match status" value="1"/>
</dbReference>
<dbReference type="EC" id="3.1.3.48" evidence="3"/>
<evidence type="ECO:0000256" key="4">
    <source>
        <dbReference type="ARBA" id="ARBA00022490"/>
    </source>
</evidence>
<feature type="domain" description="Tyrosine-protein phosphatase" evidence="9">
    <location>
        <begin position="1069"/>
        <end position="1339"/>
    </location>
</feature>
<dbReference type="CDD" id="cd14473">
    <property type="entry name" value="FERM_B-lobe"/>
    <property type="match status" value="1"/>
</dbReference>
<organism evidence="12 13">
    <name type="scientific">Strongylocentrotus purpuratus</name>
    <name type="common">Purple sea urchin</name>
    <dbReference type="NCBI Taxonomy" id="7668"/>
    <lineage>
        <taxon>Eukaryota</taxon>
        <taxon>Metazoa</taxon>
        <taxon>Echinodermata</taxon>
        <taxon>Eleutherozoa</taxon>
        <taxon>Echinozoa</taxon>
        <taxon>Echinoidea</taxon>
        <taxon>Euechinoidea</taxon>
        <taxon>Echinacea</taxon>
        <taxon>Camarodonta</taxon>
        <taxon>Echinidea</taxon>
        <taxon>Strongylocentrotidae</taxon>
        <taxon>Strongylocentrotus</taxon>
    </lineage>
</organism>
<keyword evidence="4" id="KW-0963">Cytoplasm</keyword>
<dbReference type="InterPro" id="IPR000387">
    <property type="entry name" value="Tyr_Pase_dom"/>
</dbReference>
<protein>
    <recommendedName>
        <fullName evidence="3">protein-tyrosine-phosphatase</fullName>
        <ecNumber evidence="3">3.1.3.48</ecNumber>
    </recommendedName>
</protein>
<evidence type="ECO:0000256" key="3">
    <source>
        <dbReference type="ARBA" id="ARBA00013064"/>
    </source>
</evidence>
<dbReference type="PROSITE" id="PS00383">
    <property type="entry name" value="TYR_PHOSPHATASE_1"/>
    <property type="match status" value="1"/>
</dbReference>
<dbReference type="InterPro" id="IPR000242">
    <property type="entry name" value="PTP_cat"/>
</dbReference>
<evidence type="ECO:0000313" key="13">
    <source>
        <dbReference type="Proteomes" id="UP000007110"/>
    </source>
</evidence>
<evidence type="ECO:0000313" key="12">
    <source>
        <dbReference type="EnsemblMetazoa" id="XP_011661487"/>
    </source>
</evidence>
<dbReference type="PROSITE" id="PS50055">
    <property type="entry name" value="TYR_PHOSPHATASE_PTP"/>
    <property type="match status" value="1"/>
</dbReference>
<sequence length="1346" mass="150759">MPFGLRLKKTRRYNVSGKNSFVARIQLLDSAVLEITLTPESLGQDCLDTIAQKLQLEENIYFGLQYSNKNYKLRWVDLEKPLKKQLDKNAHDSMLRLGVMLYTTNIQTLRHEMTRYMYFLQLKSDFIEGILPCNEEQAVTLASFALQAEIGNSDPAKHTVEFYQNEYVLLPKNMTTENVSLSELLLKVMNAHQAKVGMSTCQSELGYIEQAAKLQGYGQESFPAKDDSGNELFISASFSGLSVKHLNRQETVHFEWHEVVSMGHNRRAFGVGTSRSHDVLQFQMEDAETAKYVCRICRLQQQFHKYTVETVKLGSREVLVDGFPADKLITVVDPERRLSMDGQQMSGKMRNRDSLILGEGASSEENLPHHMMADGQLGNQQFIIGQTGNTNFTTSQLSLDNQHAYDMGPFTTSQLSLDRPPTDYSYSNGNLVMLDQNGSVYSAPSVNSLNYGLHNQVSPNSSNPSLTNNEKVRAHLQASLPAYRQSPDYEAFIQARLQQRLLTVSEQSQSVGNLGKQNGYGHMESVLYPQPELRQHNHNNHYRQQFRLSYGGTPNNYYTGNNMDYSLESLQHGLLIKTPHGNIVHTISVPELTSEHIQTTEEYITAKLLKNKYKPPPPYPRGSASTPNLARQSNNYLVSSSSPDLVSRRLQAIEAMHEVNLHGSGNVNIDADLSQSLPIEAFQQMRIQDYHAQVGMYSRHVSQGYQQQYSPQQREFKPALTLNLTDKAQPSDLSMIAVPTGYEDNLPTPPDKSRIMSPFQEYAGPLVSPPSEFADHSDIDSNMSPGSVGSPTRHFHLPPHGMGDIYNSQPSLPENHLTYVTGGFGQMNGTGQLGSPTRVYSMPQLHPEMREVNPSHYAMLHVDQANYVNTVQGFHGQQQQQHHTSEIETILAERKTNQSQGFATSMHANPKDNITQETPLNDHTTQSSSPTPALPQSTDDVHSHKPKQPELKASSVSSKPSTNPPSTTQQPSTSKASSTPPATSSSNHKQTVASKSPTLPLSPDSEGSEVLEDLGTDNGGYIGPLKLAAMSGLTLLRPRDMPAQPEEETKHPRDARRKILEKQLREGQVFTEYEQITKKREGAVCYTSKLPENVSRNRFKDVLPYEDCRVELSSSHHNSGGYINASRVKVPVAGELLHYIAAQGPMENTVQDWWRMVWESGTQVIAMLTKLKEDGKEKCFKYWPDCTSPKKNTAEFGPFRVIAQFSNDSGCYITSGLTLRHVPSGEQRTVWHLQYNDWPNQGCPDDVHGFLSFLEEFQSVCRHANSMNEVEVGPPPIVHCSAGVGRTGVLLLVDIMISSLEHNEEINIPKMMGILRQQRMLMVQTVGQYTFVYKALIQSLKNTRLI</sequence>
<dbReference type="SMART" id="SM01196">
    <property type="entry name" value="FERM_C"/>
    <property type="match status" value="1"/>
</dbReference>
<dbReference type="SUPFAM" id="SSF52799">
    <property type="entry name" value="(Phosphotyrosine protein) phosphatases II"/>
    <property type="match status" value="1"/>
</dbReference>
<evidence type="ECO:0000256" key="2">
    <source>
        <dbReference type="ARBA" id="ARBA00009649"/>
    </source>
</evidence>
<dbReference type="InterPro" id="IPR019749">
    <property type="entry name" value="Band_41_domain"/>
</dbReference>
<keyword evidence="5" id="KW-0378">Hydrolase</keyword>
<evidence type="ECO:0000259" key="11">
    <source>
        <dbReference type="PROSITE" id="PS50057"/>
    </source>
</evidence>
<dbReference type="PROSITE" id="PS50056">
    <property type="entry name" value="TYR_PHOSPHATASE_2"/>
    <property type="match status" value="1"/>
</dbReference>
<evidence type="ECO:0000256" key="8">
    <source>
        <dbReference type="SAM" id="MobiDB-lite"/>
    </source>
</evidence>
<dbReference type="OrthoDB" id="10012364at2759"/>
<evidence type="ECO:0000256" key="6">
    <source>
        <dbReference type="ARBA" id="ARBA00022912"/>
    </source>
</evidence>
<dbReference type="GeneID" id="591564"/>
<dbReference type="PRINTS" id="PR00700">
    <property type="entry name" value="PRTYPHPHTASE"/>
</dbReference>
<comment type="similarity">
    <text evidence="2">Belongs to the protein-tyrosine phosphatase family. Non-receptor class subfamily.</text>
</comment>
<dbReference type="GO" id="GO:0004725">
    <property type="term" value="F:protein tyrosine phosphatase activity"/>
    <property type="evidence" value="ECO:0000318"/>
    <property type="project" value="GO_Central"/>
</dbReference>
<dbReference type="SMART" id="SM00295">
    <property type="entry name" value="B41"/>
    <property type="match status" value="1"/>
</dbReference>
<evidence type="ECO:0000256" key="7">
    <source>
        <dbReference type="ARBA" id="ARBA00023212"/>
    </source>
</evidence>
<dbReference type="SMART" id="SM00194">
    <property type="entry name" value="PTPc"/>
    <property type="match status" value="1"/>
</dbReference>
<dbReference type="InterPro" id="IPR018980">
    <property type="entry name" value="FERM_PH-like_C"/>
</dbReference>
<name>A0A7M7LSI2_STRPU</name>
<dbReference type="SUPFAM" id="SSF54236">
    <property type="entry name" value="Ubiquitin-like"/>
    <property type="match status" value="1"/>
</dbReference>
<reference evidence="13" key="1">
    <citation type="submission" date="2015-02" db="EMBL/GenBank/DDBJ databases">
        <title>Genome sequencing for Strongylocentrotus purpuratus.</title>
        <authorList>
            <person name="Murali S."/>
            <person name="Liu Y."/>
            <person name="Vee V."/>
            <person name="English A."/>
            <person name="Wang M."/>
            <person name="Skinner E."/>
            <person name="Han Y."/>
            <person name="Muzny D.M."/>
            <person name="Worley K.C."/>
            <person name="Gibbs R.A."/>
        </authorList>
    </citation>
    <scope>NUCLEOTIDE SEQUENCE</scope>
</reference>
<dbReference type="KEGG" id="spu:591564"/>
<dbReference type="Pfam" id="PF00373">
    <property type="entry name" value="FERM_M"/>
    <property type="match status" value="1"/>
</dbReference>
<dbReference type="InterPro" id="IPR014352">
    <property type="entry name" value="FERM/acyl-CoA-bd_prot_sf"/>
</dbReference>
<dbReference type="Gene3D" id="3.10.20.90">
    <property type="entry name" value="Phosphatidylinositol 3-kinase Catalytic Subunit, Chain A, domain 1"/>
    <property type="match status" value="1"/>
</dbReference>
<dbReference type="Proteomes" id="UP000007110">
    <property type="component" value="Unassembled WGS sequence"/>
</dbReference>
<dbReference type="RefSeq" id="XP_011661487.1">
    <property type="nucleotide sequence ID" value="XM_011663185.2"/>
</dbReference>
<dbReference type="PANTHER" id="PTHR45706:SF1">
    <property type="entry name" value="PEZ, ISOFORM A"/>
    <property type="match status" value="1"/>
</dbReference>
<dbReference type="SUPFAM" id="SSF47031">
    <property type="entry name" value="Second domain of FERM"/>
    <property type="match status" value="1"/>
</dbReference>
<dbReference type="Pfam" id="PF09380">
    <property type="entry name" value="FERM_C"/>
    <property type="match status" value="1"/>
</dbReference>
<reference evidence="12" key="2">
    <citation type="submission" date="2021-01" db="UniProtKB">
        <authorList>
            <consortium name="EnsemblMetazoa"/>
        </authorList>
    </citation>
    <scope>IDENTIFICATION</scope>
</reference>
<dbReference type="FunCoup" id="A0A7M7LSI2">
    <property type="interactions" value="978"/>
</dbReference>
<dbReference type="GO" id="GO:0005856">
    <property type="term" value="C:cytoskeleton"/>
    <property type="evidence" value="ECO:0007669"/>
    <property type="project" value="UniProtKB-SubCell"/>
</dbReference>
<dbReference type="PRINTS" id="PR00935">
    <property type="entry name" value="BAND41"/>
</dbReference>
<dbReference type="InterPro" id="IPR003595">
    <property type="entry name" value="Tyr_Pase_cat"/>
</dbReference>
<dbReference type="EnsemblMetazoa" id="XM_011663185">
    <property type="protein sequence ID" value="XP_011661487"/>
    <property type="gene ID" value="LOC591564"/>
</dbReference>
<proteinExistence type="inferred from homology"/>
<dbReference type="Gene3D" id="2.30.29.30">
    <property type="entry name" value="Pleckstrin-homology domain (PH domain)/Phosphotyrosine-binding domain (PTB)"/>
    <property type="match status" value="1"/>
</dbReference>
<dbReference type="OMA" id="FKKCRQY"/>
<feature type="compositionally biased region" description="Polar residues" evidence="8">
    <location>
        <begin position="903"/>
        <end position="938"/>
    </location>
</feature>
<accession>A0A7M7LSI2</accession>
<dbReference type="SMART" id="SM00404">
    <property type="entry name" value="PTPc_motif"/>
    <property type="match status" value="1"/>
</dbReference>
<feature type="compositionally biased region" description="Acidic residues" evidence="8">
    <location>
        <begin position="1006"/>
        <end position="1015"/>
    </location>
</feature>
<feature type="domain" description="Tyrosine specific protein phosphatases" evidence="10">
    <location>
        <begin position="1251"/>
        <end position="1330"/>
    </location>
</feature>
<dbReference type="InterPro" id="IPR018979">
    <property type="entry name" value="FERM_N"/>
</dbReference>
<comment type="subcellular location">
    <subcellularLocation>
        <location evidence="1">Cytoplasm</location>
        <location evidence="1">Cytoskeleton</location>
    </subcellularLocation>
</comment>
<dbReference type="InterPro" id="IPR029071">
    <property type="entry name" value="Ubiquitin-like_domsf"/>
</dbReference>